<dbReference type="InterPro" id="IPR012910">
    <property type="entry name" value="Plug_dom"/>
</dbReference>
<evidence type="ECO:0000256" key="11">
    <source>
        <dbReference type="SAM" id="SignalP"/>
    </source>
</evidence>
<dbReference type="Gene3D" id="2.60.40.1120">
    <property type="entry name" value="Carboxypeptidase-like, regulatory domain"/>
    <property type="match status" value="1"/>
</dbReference>
<dbReference type="InterPro" id="IPR036942">
    <property type="entry name" value="Beta-barrel_TonB_sf"/>
</dbReference>
<dbReference type="GO" id="GO:0009279">
    <property type="term" value="C:cell outer membrane"/>
    <property type="evidence" value="ECO:0007669"/>
    <property type="project" value="UniProtKB-SubCell"/>
</dbReference>
<dbReference type="Proteomes" id="UP000321204">
    <property type="component" value="Chromosome"/>
</dbReference>
<keyword evidence="6 8" id="KW-0472">Membrane</keyword>
<evidence type="ECO:0000259" key="13">
    <source>
        <dbReference type="Pfam" id="PF07715"/>
    </source>
</evidence>
<feature type="compositionally biased region" description="Polar residues" evidence="10">
    <location>
        <begin position="49"/>
        <end position="64"/>
    </location>
</feature>
<dbReference type="InterPro" id="IPR023997">
    <property type="entry name" value="TonB-dep_OMP_SusC/RagA_CS"/>
</dbReference>
<keyword evidence="5 9" id="KW-0798">TonB box</keyword>
<dbReference type="PROSITE" id="PS52016">
    <property type="entry name" value="TONB_DEPENDENT_REC_3"/>
    <property type="match status" value="1"/>
</dbReference>
<dbReference type="KEGG" id="fgg:FSB75_17450"/>
<evidence type="ECO:0000256" key="6">
    <source>
        <dbReference type="ARBA" id="ARBA00023136"/>
    </source>
</evidence>
<evidence type="ECO:0000256" key="7">
    <source>
        <dbReference type="ARBA" id="ARBA00023237"/>
    </source>
</evidence>
<dbReference type="InterPro" id="IPR023996">
    <property type="entry name" value="TonB-dep_OMP_SusC/RagA"/>
</dbReference>
<dbReference type="AlphaFoldDB" id="A0A5B8UNU0"/>
<organism evidence="14 15">
    <name type="scientific">Flavisolibacter ginsenosidimutans</name>
    <dbReference type="NCBI Taxonomy" id="661481"/>
    <lineage>
        <taxon>Bacteria</taxon>
        <taxon>Pseudomonadati</taxon>
        <taxon>Bacteroidota</taxon>
        <taxon>Chitinophagia</taxon>
        <taxon>Chitinophagales</taxon>
        <taxon>Chitinophagaceae</taxon>
        <taxon>Flavisolibacter</taxon>
    </lineage>
</organism>
<dbReference type="OrthoDB" id="9768177at2"/>
<keyword evidence="15" id="KW-1185">Reference proteome</keyword>
<feature type="domain" description="TonB-dependent receptor-like beta-barrel" evidence="12">
    <location>
        <begin position="395"/>
        <end position="899"/>
    </location>
</feature>
<keyword evidence="2 8" id="KW-0813">Transport</keyword>
<protein>
    <submittedName>
        <fullName evidence="14">TonB-dependent receptor</fullName>
    </submittedName>
</protein>
<dbReference type="RefSeq" id="WP_146790122.1">
    <property type="nucleotide sequence ID" value="NZ_BAABIO010000003.1"/>
</dbReference>
<evidence type="ECO:0000313" key="15">
    <source>
        <dbReference type="Proteomes" id="UP000321204"/>
    </source>
</evidence>
<dbReference type="Gene3D" id="2.40.170.20">
    <property type="entry name" value="TonB-dependent receptor, beta-barrel domain"/>
    <property type="match status" value="1"/>
</dbReference>
<evidence type="ECO:0000259" key="12">
    <source>
        <dbReference type="Pfam" id="PF00593"/>
    </source>
</evidence>
<dbReference type="FunFam" id="2.170.130.10:FF:000008">
    <property type="entry name" value="SusC/RagA family TonB-linked outer membrane protein"/>
    <property type="match status" value="1"/>
</dbReference>
<reference evidence="14 15" key="1">
    <citation type="journal article" date="2015" name="Int. J. Syst. Evol. Microbiol.">
        <title>Flavisolibacter ginsenosidimutans sp. nov., with ginsenoside-converting activity isolated from soil used for cultivating ginseng.</title>
        <authorList>
            <person name="Zhao Y."/>
            <person name="Liu Q."/>
            <person name="Kang M.S."/>
            <person name="Jin F."/>
            <person name="Yu H."/>
            <person name="Im W.T."/>
        </authorList>
    </citation>
    <scope>NUCLEOTIDE SEQUENCE [LARGE SCALE GENOMIC DNA]</scope>
    <source>
        <strain evidence="14 15">Gsoil 636</strain>
    </source>
</reference>
<dbReference type="Pfam" id="PF13715">
    <property type="entry name" value="CarbopepD_reg_2"/>
    <property type="match status" value="1"/>
</dbReference>
<evidence type="ECO:0000256" key="1">
    <source>
        <dbReference type="ARBA" id="ARBA00004571"/>
    </source>
</evidence>
<feature type="signal peptide" evidence="11">
    <location>
        <begin position="1"/>
        <end position="24"/>
    </location>
</feature>
<dbReference type="Pfam" id="PF00593">
    <property type="entry name" value="TonB_dep_Rec_b-barrel"/>
    <property type="match status" value="1"/>
</dbReference>
<keyword evidence="7 8" id="KW-0998">Cell outer membrane</keyword>
<dbReference type="SUPFAM" id="SSF56935">
    <property type="entry name" value="Porins"/>
    <property type="match status" value="1"/>
</dbReference>
<evidence type="ECO:0000313" key="14">
    <source>
        <dbReference type="EMBL" id="QEC57615.1"/>
    </source>
</evidence>
<evidence type="ECO:0000256" key="8">
    <source>
        <dbReference type="PROSITE-ProRule" id="PRU01360"/>
    </source>
</evidence>
<accession>A0A5B8UNU0</accession>
<keyword evidence="3 8" id="KW-1134">Transmembrane beta strand</keyword>
<keyword evidence="4 8" id="KW-0812">Transmembrane</keyword>
<evidence type="ECO:0000256" key="5">
    <source>
        <dbReference type="ARBA" id="ARBA00023077"/>
    </source>
</evidence>
<evidence type="ECO:0000256" key="4">
    <source>
        <dbReference type="ARBA" id="ARBA00022692"/>
    </source>
</evidence>
<sequence length="990" mass="107641">MHKRKLLYAVVLPLLLLFSASAFAQDRVISGRVTDSSGRSVSGASVSVKDQNSRGTTTGENGNFSLSVPSSATALVFSSVGYGAQEVSIAGRSSVNVTMQATAGSLNEIVVVGYGTTRKKDLTGSVATVTAKDFQKGNITTPEQLIAGKVPGVSIVSNGGQPGSGSKIRIRGGSSLSASNDPLIVIDGVPLDPDGINGASNPLSFINVNDIESFTVLKDASAAAIYGTRAANGVILITTKKGRSGGPLRVAFNTVNSVSHITKEVPILTADQVRAIVNANGTAAQKAQLGTANTDWQKQIYQTALSTDNNLTLSGGIKNLPYRVTLGYQYQNGILKTDHLQKTSLALVFNPTFFDNHLRVDINLKGSMEQTRFANQGAIGTAVSYDPTQPVTSKSNRFGGYYEWLDATGLPALNTASNPVGLLEETFDRQKPMRSIGNAQFDYKFHFLPDLHANLNLGYDISKNTGTYYVPDSAASGYRTGGSKNPGKQTKQATVLDFYLNYVKDIKSIKSRVDVTAGYSYNDYQTKNYFFRGYKANGDTFPATTPPTFPFDKPEHFLVSFFGRFNYSFNDKYLLTGTIRRDGSSRFGPSHKWGTFPSIAFAWRVKQESFLKESKGISDLKLRLGYGITGQQEGIGNYGFLSSYSLSSTYASYYFGNMPYQAYSPSGFNAGLKWEQTATYNAGLDYGFLDNRITGTLDFYVKKTSGLLNYVAQPAGTNFSAYILSNVGSMDNKGVEFSINAQPIRQRDMSLDLNFNITYNKNTIKNLTVVPNDPNYIGLLSGNAAGANGFLLISAVGGSKNTFYLYKQVYDAAGKPIEGLFEDKNRDGIINDLDRYKSKSVDPNVFLGFSPNFNYKKWNVGAVLRASFNNYVYNNVYSNLGKLTQIQGTYTTANGSVNYLETGFKGGTDLQPLSDYYLENASFLRMDNVNIGYNVGRISHGKATLRLTGTVQNVFVVTKYKGLDPEVGSGIDNNIYPRPRIYSVGANLDF</sequence>
<name>A0A5B8UNU0_9BACT</name>
<proteinExistence type="inferred from homology"/>
<dbReference type="InterPro" id="IPR000531">
    <property type="entry name" value="Beta-barrel_TonB"/>
</dbReference>
<dbReference type="Gene3D" id="2.170.130.10">
    <property type="entry name" value="TonB-dependent receptor, plug domain"/>
    <property type="match status" value="1"/>
</dbReference>
<keyword evidence="14" id="KW-0675">Receptor</keyword>
<feature type="region of interest" description="Disordered" evidence="10">
    <location>
        <begin position="34"/>
        <end position="64"/>
    </location>
</feature>
<evidence type="ECO:0000256" key="3">
    <source>
        <dbReference type="ARBA" id="ARBA00022452"/>
    </source>
</evidence>
<dbReference type="InterPro" id="IPR037066">
    <property type="entry name" value="Plug_dom_sf"/>
</dbReference>
<dbReference type="NCBIfam" id="TIGR04057">
    <property type="entry name" value="SusC_RagA_signa"/>
    <property type="match status" value="1"/>
</dbReference>
<feature type="compositionally biased region" description="Low complexity" evidence="10">
    <location>
        <begin position="36"/>
        <end position="48"/>
    </location>
</feature>
<dbReference type="Pfam" id="PF07715">
    <property type="entry name" value="Plug"/>
    <property type="match status" value="1"/>
</dbReference>
<evidence type="ECO:0000256" key="2">
    <source>
        <dbReference type="ARBA" id="ARBA00022448"/>
    </source>
</evidence>
<evidence type="ECO:0000256" key="10">
    <source>
        <dbReference type="SAM" id="MobiDB-lite"/>
    </source>
</evidence>
<dbReference type="SUPFAM" id="SSF49464">
    <property type="entry name" value="Carboxypeptidase regulatory domain-like"/>
    <property type="match status" value="1"/>
</dbReference>
<gene>
    <name evidence="14" type="ORF">FSB75_17450</name>
</gene>
<evidence type="ECO:0000256" key="9">
    <source>
        <dbReference type="RuleBase" id="RU003357"/>
    </source>
</evidence>
<feature type="domain" description="TonB-dependent receptor plug" evidence="13">
    <location>
        <begin position="119"/>
        <end position="234"/>
    </location>
</feature>
<comment type="subcellular location">
    <subcellularLocation>
        <location evidence="1 8">Cell outer membrane</location>
        <topology evidence="1 8">Multi-pass membrane protein</topology>
    </subcellularLocation>
</comment>
<dbReference type="EMBL" id="CP042433">
    <property type="protein sequence ID" value="QEC57615.1"/>
    <property type="molecule type" value="Genomic_DNA"/>
</dbReference>
<feature type="chain" id="PRO_5023146671" evidence="11">
    <location>
        <begin position="25"/>
        <end position="990"/>
    </location>
</feature>
<keyword evidence="11" id="KW-0732">Signal</keyword>
<dbReference type="InterPro" id="IPR039426">
    <property type="entry name" value="TonB-dep_rcpt-like"/>
</dbReference>
<comment type="similarity">
    <text evidence="8 9">Belongs to the TonB-dependent receptor family.</text>
</comment>
<dbReference type="InterPro" id="IPR008969">
    <property type="entry name" value="CarboxyPept-like_regulatory"/>
</dbReference>
<dbReference type="NCBIfam" id="TIGR04056">
    <property type="entry name" value="OMP_RagA_SusC"/>
    <property type="match status" value="1"/>
</dbReference>